<reference evidence="2" key="1">
    <citation type="submission" date="2016-08" db="EMBL/GenBank/DDBJ databases">
        <authorList>
            <person name="Varghese N."/>
            <person name="Submissions Spin"/>
        </authorList>
    </citation>
    <scope>NUCLEOTIDE SEQUENCE [LARGE SCALE GENOMIC DNA]</scope>
    <source>
        <strain evidence="2">R-53144</strain>
    </source>
</reference>
<protein>
    <submittedName>
        <fullName evidence="1">Uncharacterized protein</fullName>
    </submittedName>
</protein>
<organism evidence="1 2">
    <name type="scientific">Gilliamella intestini</name>
    <dbReference type="NCBI Taxonomy" id="1798183"/>
    <lineage>
        <taxon>Bacteria</taxon>
        <taxon>Pseudomonadati</taxon>
        <taxon>Pseudomonadota</taxon>
        <taxon>Gammaproteobacteria</taxon>
        <taxon>Orbales</taxon>
        <taxon>Orbaceae</taxon>
        <taxon>Gilliamella</taxon>
    </lineage>
</organism>
<dbReference type="Proteomes" id="UP000199698">
    <property type="component" value="Unassembled WGS sequence"/>
</dbReference>
<accession>A0A1C4DLA5</accession>
<gene>
    <name evidence="1" type="ORF">GA0061080_10825</name>
</gene>
<sequence length="134" mass="14562">MGLSDECPGIKGNIARQEAVFPNNSWGALDDASKTAFDSSKNSVDIWIPKDKHMVGTTATRSAQFNTNNVSEIRNIVKEALKSPNAIFLPNNIEGSFRVVVDMGRAIGTKGQTSIRLIIGNDGKIWNAFPVNSR</sequence>
<dbReference type="EMBL" id="FMBA01000082">
    <property type="protein sequence ID" value="SCC32082.1"/>
    <property type="molecule type" value="Genomic_DNA"/>
</dbReference>
<keyword evidence="2" id="KW-1185">Reference proteome</keyword>
<proteinExistence type="predicted"/>
<dbReference type="AlphaFoldDB" id="A0A1C4DLA5"/>
<name>A0A1C4DLA5_9GAMM</name>
<evidence type="ECO:0000313" key="2">
    <source>
        <dbReference type="Proteomes" id="UP000199698"/>
    </source>
</evidence>
<dbReference type="RefSeq" id="WP_245174550.1">
    <property type="nucleotide sequence ID" value="NZ_FMBA01000082.1"/>
</dbReference>
<evidence type="ECO:0000313" key="1">
    <source>
        <dbReference type="EMBL" id="SCC32082.1"/>
    </source>
</evidence>